<protein>
    <submittedName>
        <fullName evidence="1">mRNA interferase HigB</fullName>
    </submittedName>
</protein>
<dbReference type="STRING" id="758825.SAMN02982985_03083"/>
<dbReference type="EMBL" id="FOTW01000014">
    <property type="protein sequence ID" value="SFM18197.1"/>
    <property type="molecule type" value="Genomic_DNA"/>
</dbReference>
<dbReference type="AlphaFoldDB" id="A0A1I4NSD3"/>
<reference evidence="1 2" key="1">
    <citation type="submission" date="2016-10" db="EMBL/GenBank/DDBJ databases">
        <authorList>
            <person name="de Groot N.N."/>
        </authorList>
    </citation>
    <scope>NUCLEOTIDE SEQUENCE [LARGE SCALE GENOMIC DNA]</scope>
    <source>
        <strain evidence="1 2">ATCC 43154</strain>
    </source>
</reference>
<organism evidence="1 2">
    <name type="scientific">Rugamonas rubra</name>
    <dbReference type="NCBI Taxonomy" id="758825"/>
    <lineage>
        <taxon>Bacteria</taxon>
        <taxon>Pseudomonadati</taxon>
        <taxon>Pseudomonadota</taxon>
        <taxon>Betaproteobacteria</taxon>
        <taxon>Burkholderiales</taxon>
        <taxon>Oxalobacteraceae</taxon>
        <taxon>Telluria group</taxon>
        <taxon>Rugamonas</taxon>
    </lineage>
</organism>
<dbReference type="InterPro" id="IPR018669">
    <property type="entry name" value="Toxin_HigB"/>
</dbReference>
<evidence type="ECO:0000313" key="1">
    <source>
        <dbReference type="EMBL" id="SFM18197.1"/>
    </source>
</evidence>
<dbReference type="Proteomes" id="UP000199470">
    <property type="component" value="Unassembled WGS sequence"/>
</dbReference>
<proteinExistence type="predicted"/>
<dbReference type="Pfam" id="PF09907">
    <property type="entry name" value="HigB_toxin"/>
    <property type="match status" value="1"/>
</dbReference>
<dbReference type="GO" id="GO:0004519">
    <property type="term" value="F:endonuclease activity"/>
    <property type="evidence" value="ECO:0007669"/>
    <property type="project" value="InterPro"/>
</dbReference>
<sequence length="71" mass="8570">MQAWRKILESRPFANFADIKRVFNATDKAGDNYIFNIGGNKYRIVAGISFQYQRLYIRYVFTHEEYNKWKP</sequence>
<accession>A0A1I4NSD3</accession>
<dbReference type="GO" id="GO:0110001">
    <property type="term" value="C:toxin-antitoxin complex"/>
    <property type="evidence" value="ECO:0007669"/>
    <property type="project" value="InterPro"/>
</dbReference>
<gene>
    <name evidence="1" type="ORF">SAMN02982985_03083</name>
</gene>
<evidence type="ECO:0000313" key="2">
    <source>
        <dbReference type="Proteomes" id="UP000199470"/>
    </source>
</evidence>
<keyword evidence="2" id="KW-1185">Reference proteome</keyword>
<dbReference type="GO" id="GO:0003723">
    <property type="term" value="F:RNA binding"/>
    <property type="evidence" value="ECO:0007669"/>
    <property type="project" value="InterPro"/>
</dbReference>
<name>A0A1I4NSD3_9BURK</name>